<dbReference type="STRING" id="759620.WS105_0157"/>
<dbReference type="AlphaFoldDB" id="A0A075U4M0"/>
<accession>A0A075U4M0</accession>
<dbReference type="PATRIC" id="fig|759620.7.peg.144"/>
<proteinExistence type="predicted"/>
<keyword evidence="2" id="KW-1185">Reference proteome</keyword>
<gene>
    <name evidence="1" type="ORF">WS74_0158</name>
</gene>
<dbReference type="KEGG" id="wce:WS08_0158"/>
<evidence type="ECO:0000313" key="2">
    <source>
        <dbReference type="Proteomes" id="UP000029079"/>
    </source>
</evidence>
<protein>
    <submittedName>
        <fullName evidence="1">Uncharacterized protein</fullName>
    </submittedName>
</protein>
<organism evidence="1 2">
    <name type="scientific">Weissella ceti</name>
    <dbReference type="NCBI Taxonomy" id="759620"/>
    <lineage>
        <taxon>Bacteria</taxon>
        <taxon>Bacillati</taxon>
        <taxon>Bacillota</taxon>
        <taxon>Bacilli</taxon>
        <taxon>Lactobacillales</taxon>
        <taxon>Lactobacillaceae</taxon>
        <taxon>Weissella</taxon>
    </lineage>
</organism>
<name>A0A075U4M0_9LACO</name>
<dbReference type="RefSeq" id="WP_009495526.1">
    <property type="nucleotide sequence ID" value="NZ_CP009223.1"/>
</dbReference>
<reference evidence="2" key="2">
    <citation type="submission" date="2014-08" db="EMBL/GenBank/DDBJ databases">
        <title>Complete genome of Weissella ceti strain WS74 isolated from diseased rainbow trout in Brazil.</title>
        <authorList>
            <person name="Figueiredo H.C.P."/>
            <person name="Leal C.A.G."/>
            <person name="Pereira F.L."/>
            <person name="Soares S.C."/>
            <person name="Dorella F.A."/>
            <person name="Carvalho A.F."/>
            <person name="Azevedo V.A.C."/>
        </authorList>
    </citation>
    <scope>NUCLEOTIDE SEQUENCE [LARGE SCALE GENOMIC DNA]</scope>
    <source>
        <strain evidence="2">WS74</strain>
    </source>
</reference>
<reference evidence="1 2" key="1">
    <citation type="journal article" date="2014" name="Genome Announc.">
        <title>Complete Genome Sequences of Fish Pathogenic Weissella ceti Strains WS74 and WS105.</title>
        <authorList>
            <person name="Figueiredo H.C."/>
            <person name="Leal C.A."/>
            <person name="Dorella F.A."/>
            <person name="Carvalho A.F."/>
            <person name="Soares S.C."/>
            <person name="Pereira F.L."/>
            <person name="Azevedo V.A."/>
        </authorList>
    </citation>
    <scope>NUCLEOTIDE SEQUENCE [LARGE SCALE GENOMIC DNA]</scope>
    <source>
        <strain evidence="1 2">WS74</strain>
    </source>
</reference>
<dbReference type="EMBL" id="CP009223">
    <property type="protein sequence ID" value="AIM62410.1"/>
    <property type="molecule type" value="Genomic_DNA"/>
</dbReference>
<evidence type="ECO:0000313" key="1">
    <source>
        <dbReference type="EMBL" id="AIM62410.1"/>
    </source>
</evidence>
<dbReference type="KEGG" id="wct:WS74_0158"/>
<sequence>MKALFGNADTYTREELTTASDTFGVKVNEFIQAYGDDYRDELTELNDRLIMLETAIDNPNKLGVVRFDSIKRPATLDDYVALVQEQIYNLHISRNIWMFKRFGICWVYLSFQANTR</sequence>
<dbReference type="KEGG" id="wci:WS105_0157"/>
<dbReference type="Proteomes" id="UP000029079">
    <property type="component" value="Chromosome"/>
</dbReference>